<dbReference type="STRING" id="906968.Trebr_2122"/>
<keyword evidence="11 17" id="KW-0472">Membrane</keyword>
<dbReference type="InterPro" id="IPR043130">
    <property type="entry name" value="CDP-OH_PTrfase_TM_dom"/>
</dbReference>
<keyword evidence="8 17" id="KW-0812">Transmembrane</keyword>
<comment type="subcellular location">
    <subcellularLocation>
        <location evidence="1">Membrane</location>
        <topology evidence="1">Multi-pass membrane protein</topology>
    </subcellularLocation>
</comment>
<gene>
    <name evidence="18" type="ordered locus">Trebr_2122</name>
</gene>
<dbReference type="Gene3D" id="1.20.120.1760">
    <property type="match status" value="1"/>
</dbReference>
<dbReference type="GO" id="GO:0016020">
    <property type="term" value="C:membrane"/>
    <property type="evidence" value="ECO:0007669"/>
    <property type="project" value="UniProtKB-SubCell"/>
</dbReference>
<feature type="transmembrane region" description="Helical" evidence="17">
    <location>
        <begin position="76"/>
        <end position="102"/>
    </location>
</feature>
<evidence type="ECO:0000256" key="2">
    <source>
        <dbReference type="ARBA" id="ARBA00005042"/>
    </source>
</evidence>
<dbReference type="AlphaFoldDB" id="F4LKI1"/>
<keyword evidence="6" id="KW-0444">Lipid biosynthesis</keyword>
<evidence type="ECO:0000256" key="14">
    <source>
        <dbReference type="ARBA" id="ARBA00048586"/>
    </source>
</evidence>
<comment type="catalytic activity">
    <reaction evidence="14">
        <text>a CDP-1,2-diacyl-sn-glycerol + sn-glycerol 3-phosphate = a 1,2-diacyl-sn-glycero-3-phospho-(1'-sn-glycero-3'-phosphate) + CMP + H(+)</text>
        <dbReference type="Rhea" id="RHEA:12593"/>
        <dbReference type="ChEBI" id="CHEBI:15378"/>
        <dbReference type="ChEBI" id="CHEBI:57597"/>
        <dbReference type="ChEBI" id="CHEBI:58332"/>
        <dbReference type="ChEBI" id="CHEBI:60110"/>
        <dbReference type="ChEBI" id="CHEBI:60377"/>
        <dbReference type="EC" id="2.7.8.5"/>
    </reaction>
</comment>
<evidence type="ECO:0000313" key="19">
    <source>
        <dbReference type="Proteomes" id="UP000006546"/>
    </source>
</evidence>
<dbReference type="PANTHER" id="PTHR14269:SF62">
    <property type="entry name" value="CDP-DIACYLGLYCEROL--GLYCEROL-3-PHOSPHATE 3-PHOSPHATIDYLTRANSFERASE 1, CHLOROPLASTIC"/>
    <property type="match status" value="1"/>
</dbReference>
<evidence type="ECO:0000256" key="1">
    <source>
        <dbReference type="ARBA" id="ARBA00004141"/>
    </source>
</evidence>
<dbReference type="InterPro" id="IPR048254">
    <property type="entry name" value="CDP_ALCOHOL_P_TRANSF_CS"/>
</dbReference>
<evidence type="ECO:0000256" key="13">
    <source>
        <dbReference type="ARBA" id="ARBA00023264"/>
    </source>
</evidence>
<evidence type="ECO:0000256" key="17">
    <source>
        <dbReference type="SAM" id="Phobius"/>
    </source>
</evidence>
<reference evidence="19" key="1">
    <citation type="submission" date="2011-04" db="EMBL/GenBank/DDBJ databases">
        <title>The complete genome of Treponema brennaborense DSM 12168.</title>
        <authorList>
            <person name="Lucas S."/>
            <person name="Han J."/>
            <person name="Lapidus A."/>
            <person name="Bruce D."/>
            <person name="Goodwin L."/>
            <person name="Pitluck S."/>
            <person name="Peters L."/>
            <person name="Kyrpides N."/>
            <person name="Mavromatis K."/>
            <person name="Ivanova N."/>
            <person name="Mikhailova N."/>
            <person name="Pagani I."/>
            <person name="Teshima H."/>
            <person name="Detter J.C."/>
            <person name="Tapia R."/>
            <person name="Han C."/>
            <person name="Land M."/>
            <person name="Hauser L."/>
            <person name="Markowitz V."/>
            <person name="Cheng J.-F."/>
            <person name="Hugenholtz P."/>
            <person name="Woyke T."/>
            <person name="Wu D."/>
            <person name="Gronow S."/>
            <person name="Wellnitz S."/>
            <person name="Brambilla E."/>
            <person name="Klenk H.-P."/>
            <person name="Eisen J.A."/>
        </authorList>
    </citation>
    <scope>NUCLEOTIDE SEQUENCE [LARGE SCALE GENOMIC DNA]</scope>
    <source>
        <strain evidence="19">DSM 12168 / CIP 105900 / DD5/3</strain>
    </source>
</reference>
<evidence type="ECO:0000256" key="7">
    <source>
        <dbReference type="ARBA" id="ARBA00022679"/>
    </source>
</evidence>
<dbReference type="EMBL" id="CP002696">
    <property type="protein sequence ID" value="AEE17537.1"/>
    <property type="molecule type" value="Genomic_DNA"/>
</dbReference>
<evidence type="ECO:0000256" key="8">
    <source>
        <dbReference type="ARBA" id="ARBA00022692"/>
    </source>
</evidence>
<keyword evidence="9 17" id="KW-1133">Transmembrane helix</keyword>
<comment type="pathway">
    <text evidence="2">Phospholipid metabolism; phosphatidylglycerol biosynthesis; phosphatidylglycerol from CDP-diacylglycerol: step 1/2.</text>
</comment>
<keyword evidence="13" id="KW-1208">Phospholipid metabolism</keyword>
<evidence type="ECO:0000313" key="18">
    <source>
        <dbReference type="EMBL" id="AEE17537.1"/>
    </source>
</evidence>
<keyword evidence="10" id="KW-0443">Lipid metabolism</keyword>
<evidence type="ECO:0000256" key="5">
    <source>
        <dbReference type="ARBA" id="ARBA00014944"/>
    </source>
</evidence>
<evidence type="ECO:0000256" key="9">
    <source>
        <dbReference type="ARBA" id="ARBA00022989"/>
    </source>
</evidence>
<dbReference type="PIRSF" id="PIRSF000847">
    <property type="entry name" value="Phos_ph_gly_syn"/>
    <property type="match status" value="1"/>
</dbReference>
<evidence type="ECO:0000256" key="10">
    <source>
        <dbReference type="ARBA" id="ARBA00023098"/>
    </source>
</evidence>
<evidence type="ECO:0000256" key="3">
    <source>
        <dbReference type="ARBA" id="ARBA00010441"/>
    </source>
</evidence>
<dbReference type="PANTHER" id="PTHR14269">
    <property type="entry name" value="CDP-DIACYLGLYCEROL--GLYCEROL-3-PHOSPHATE 3-PHOSPHATIDYLTRANSFERASE-RELATED"/>
    <property type="match status" value="1"/>
</dbReference>
<organism evidence="18 19">
    <name type="scientific">Treponema brennaborense (strain DSM 12168 / CIP 105900 / DD5/3)</name>
    <dbReference type="NCBI Taxonomy" id="906968"/>
    <lineage>
        <taxon>Bacteria</taxon>
        <taxon>Pseudomonadati</taxon>
        <taxon>Spirochaetota</taxon>
        <taxon>Spirochaetia</taxon>
        <taxon>Spirochaetales</taxon>
        <taxon>Treponemataceae</taxon>
        <taxon>Treponema</taxon>
    </lineage>
</organism>
<dbReference type="Pfam" id="PF01066">
    <property type="entry name" value="CDP-OH_P_transf"/>
    <property type="match status" value="1"/>
</dbReference>
<comment type="similarity">
    <text evidence="3 16">Belongs to the CDP-alcohol phosphatidyltransferase class-I family.</text>
</comment>
<dbReference type="InterPro" id="IPR004570">
    <property type="entry name" value="Phosphatidylglycerol_P_synth"/>
</dbReference>
<evidence type="ECO:0000256" key="11">
    <source>
        <dbReference type="ARBA" id="ARBA00023136"/>
    </source>
</evidence>
<dbReference type="KEGG" id="tbe:Trebr_2122"/>
<keyword evidence="19" id="KW-1185">Reference proteome</keyword>
<dbReference type="InterPro" id="IPR050324">
    <property type="entry name" value="CDP-alcohol_PTase-I"/>
</dbReference>
<dbReference type="EC" id="2.7.8.5" evidence="4 15"/>
<sequence length="196" mass="21641">MRLADIFTLSRIVLAPVFFVLYFIPVWTGRGGALSVYILVPLLAFMEFTDFLDGYFARKQNSVSDFGKLFDPFADVLVHLTTFLCFVVGGYMPAVVFVLILYREFGMNFVRLIAARKGVAIAARKGGKLKTVLYVATGFYFLGVESCIRLGFAVSANAAALHTAGIVLSCVCLVASYVSFVDYLVQFKSLFVKKNS</sequence>
<dbReference type="InterPro" id="IPR000462">
    <property type="entry name" value="CDP-OH_P_trans"/>
</dbReference>
<feature type="transmembrane region" description="Helical" evidence="17">
    <location>
        <begin position="6"/>
        <end position="24"/>
    </location>
</feature>
<dbReference type="GO" id="GO:0008444">
    <property type="term" value="F:CDP-diacylglycerol-glycerol-3-phosphate 3-phosphatidyltransferase activity"/>
    <property type="evidence" value="ECO:0007669"/>
    <property type="project" value="UniProtKB-UniRule"/>
</dbReference>
<feature type="transmembrane region" description="Helical" evidence="17">
    <location>
        <begin position="132"/>
        <end position="152"/>
    </location>
</feature>
<proteinExistence type="inferred from homology"/>
<protein>
    <recommendedName>
        <fullName evidence="5 15">CDP-diacylglycerol--glycerol-3-phosphate 3-phosphatidyltransferase</fullName>
        <ecNumber evidence="4 15">2.7.8.5</ecNumber>
    </recommendedName>
</protein>
<evidence type="ECO:0000256" key="4">
    <source>
        <dbReference type="ARBA" id="ARBA00013170"/>
    </source>
</evidence>
<evidence type="ECO:0000256" key="15">
    <source>
        <dbReference type="NCBIfam" id="TIGR00560"/>
    </source>
</evidence>
<dbReference type="HOGENOM" id="CLU_051314_2_3_12"/>
<dbReference type="OrthoDB" id="9796672at2"/>
<dbReference type="NCBIfam" id="TIGR00560">
    <property type="entry name" value="pgsA"/>
    <property type="match status" value="1"/>
</dbReference>
<evidence type="ECO:0000256" key="16">
    <source>
        <dbReference type="RuleBase" id="RU003750"/>
    </source>
</evidence>
<evidence type="ECO:0000256" key="6">
    <source>
        <dbReference type="ARBA" id="ARBA00022516"/>
    </source>
</evidence>
<accession>F4LKI1</accession>
<evidence type="ECO:0000256" key="12">
    <source>
        <dbReference type="ARBA" id="ARBA00023209"/>
    </source>
</evidence>
<dbReference type="PROSITE" id="PS00379">
    <property type="entry name" value="CDP_ALCOHOL_P_TRANSF"/>
    <property type="match status" value="1"/>
</dbReference>
<dbReference type="Proteomes" id="UP000006546">
    <property type="component" value="Chromosome"/>
</dbReference>
<dbReference type="eggNOG" id="COG0558">
    <property type="taxonomic scope" value="Bacteria"/>
</dbReference>
<keyword evidence="12" id="KW-0594">Phospholipid biosynthesis</keyword>
<name>F4LKI1_TREBD</name>
<feature type="transmembrane region" description="Helical" evidence="17">
    <location>
        <begin position="164"/>
        <end position="185"/>
    </location>
</feature>
<dbReference type="RefSeq" id="WP_013759239.1">
    <property type="nucleotide sequence ID" value="NC_015500.1"/>
</dbReference>
<dbReference type="GO" id="GO:0046474">
    <property type="term" value="P:glycerophospholipid biosynthetic process"/>
    <property type="evidence" value="ECO:0007669"/>
    <property type="project" value="TreeGrafter"/>
</dbReference>
<keyword evidence="7 16" id="KW-0808">Transferase</keyword>